<dbReference type="AlphaFoldDB" id="A0AAD2D8J1"/>
<protein>
    <recommendedName>
        <fullName evidence="4">Phosphatidylinositol-4-phosphate 5-kinase</fullName>
    </recommendedName>
</protein>
<evidence type="ECO:0008006" key="4">
    <source>
        <dbReference type="Google" id="ProtNLM"/>
    </source>
</evidence>
<keyword evidence="3" id="KW-1185">Reference proteome</keyword>
<dbReference type="EMBL" id="CAMPGE010025626">
    <property type="protein sequence ID" value="CAI2383363.1"/>
    <property type="molecule type" value="Genomic_DNA"/>
</dbReference>
<gene>
    <name evidence="2" type="ORF">ECRASSUSDP1_LOCUS24862</name>
</gene>
<dbReference type="Pfam" id="PF02493">
    <property type="entry name" value="MORN"/>
    <property type="match status" value="9"/>
</dbReference>
<proteinExistence type="predicted"/>
<dbReference type="InterPro" id="IPR003409">
    <property type="entry name" value="MORN"/>
</dbReference>
<dbReference type="PANTHER" id="PTHR23084:SF263">
    <property type="entry name" value="MORN REPEAT-CONTAINING PROTEIN 1"/>
    <property type="match status" value="1"/>
</dbReference>
<organism evidence="2 3">
    <name type="scientific">Euplotes crassus</name>
    <dbReference type="NCBI Taxonomy" id="5936"/>
    <lineage>
        <taxon>Eukaryota</taxon>
        <taxon>Sar</taxon>
        <taxon>Alveolata</taxon>
        <taxon>Ciliophora</taxon>
        <taxon>Intramacronucleata</taxon>
        <taxon>Spirotrichea</taxon>
        <taxon>Hypotrichia</taxon>
        <taxon>Euplotida</taxon>
        <taxon>Euplotidae</taxon>
        <taxon>Moneuplotes</taxon>
    </lineage>
</organism>
<dbReference type="SMART" id="SM00698">
    <property type="entry name" value="MORN"/>
    <property type="match status" value="10"/>
</dbReference>
<dbReference type="Gene3D" id="2.20.110.10">
    <property type="entry name" value="Histone H3 K4-specific methyltransferase SET7/9 N-terminal domain"/>
    <property type="match status" value="2"/>
</dbReference>
<dbReference type="Proteomes" id="UP001295684">
    <property type="component" value="Unassembled WGS sequence"/>
</dbReference>
<keyword evidence="1" id="KW-0677">Repeat</keyword>
<dbReference type="SUPFAM" id="SSF82185">
    <property type="entry name" value="Histone H3 K4-specific methyltransferase SET7/9 N-terminal domain"/>
    <property type="match status" value="3"/>
</dbReference>
<accession>A0AAD2D8J1</accession>
<evidence type="ECO:0000313" key="2">
    <source>
        <dbReference type="EMBL" id="CAI2383363.1"/>
    </source>
</evidence>
<sequence length="794" mass="92518">MNRNATTPVLDRKNEGIYKSSRQFRIKKVQKSKIALNPTQYTLPKPKQLREQEIKHEDLSKKESFYNLLSYLKARKINSTSPGIRMYNEGFNESIYGKSMSQLKSGAYSQHEKSQCLLSRRSGMNKTIYRRNKIPNLNLTQQKVFNYSPEKSVPRTTQLKNGSSQYAYNNTCYGRNSFLDKTSTVYNKSKDSCFSKRMINSRNSSIRIFNKTITKNFLNKPLKDENSQTSLISEDQYEKDLEHAIKNMTDQKYEDNFLDLKPKKKIGVKNNTDFAGFLEEDPFTRKVKAKNKLKLLKRYQYLFNYVEVSENIQEFIYNLIKWFRNEQPRGYDFMVTPSGCIMNNPKVEITEQGTLLEDMKLAVKTKDFETHDNIVIMTERDTIIEGKFEFDILQEGKVCALFLNGDYYEGDYKNYMKTGKGVLHYLPKHINLLKDTWTMKFEYDSYNGDFIEDKKIGKAFVQFHDGSEYIGQFMNNEIEGNGIFTDSDGNKYKTFSKDDSHRTKRVYNKEGGSFVKGKLYGLGEILFKNENVYNGNLKGSKRDGTGKMVYIVSETGIPEDIGTYDGNWVRDQRSGQGEMRFQSGEEFNGQWKNDMMHFGRYNYLDQTYYIGHFHEGKRGGEGTIHLHDGIKICGNFTDGELDKFACLKFPNGDVYEGEVVDYEIGSKGIMKYKNGDIYEGYFEEGSRQGFGILLSKNGAKYVGRWDDDKKSGYGKEYNPITNEYYQGEYESGMREGNGRLITNDLQVWDGEWRRGEMLTPKKSDKYIERKVYLKMVYHFMKKQDNKQPHLIIID</sequence>
<evidence type="ECO:0000256" key="1">
    <source>
        <dbReference type="ARBA" id="ARBA00022737"/>
    </source>
</evidence>
<dbReference type="PANTHER" id="PTHR23084">
    <property type="entry name" value="PHOSPHATIDYLINOSITOL-4-PHOSPHATE 5-KINASE RELATED"/>
    <property type="match status" value="1"/>
</dbReference>
<comment type="caution">
    <text evidence="2">The sequence shown here is derived from an EMBL/GenBank/DDBJ whole genome shotgun (WGS) entry which is preliminary data.</text>
</comment>
<reference evidence="2" key="1">
    <citation type="submission" date="2023-07" db="EMBL/GenBank/DDBJ databases">
        <authorList>
            <consortium name="AG Swart"/>
            <person name="Singh M."/>
            <person name="Singh A."/>
            <person name="Seah K."/>
            <person name="Emmerich C."/>
        </authorList>
    </citation>
    <scope>NUCLEOTIDE SEQUENCE</scope>
    <source>
        <strain evidence="2">DP1</strain>
    </source>
</reference>
<evidence type="ECO:0000313" key="3">
    <source>
        <dbReference type="Proteomes" id="UP001295684"/>
    </source>
</evidence>
<name>A0AAD2D8J1_EUPCR</name>